<gene>
    <name evidence="3" type="ORF">NliqN6_5826</name>
</gene>
<evidence type="ECO:0000259" key="2">
    <source>
        <dbReference type="PROSITE" id="PS50048"/>
    </source>
</evidence>
<feature type="domain" description="Zn(2)-C6 fungal-type" evidence="2">
    <location>
        <begin position="229"/>
        <end position="268"/>
    </location>
</feature>
<evidence type="ECO:0000313" key="4">
    <source>
        <dbReference type="Proteomes" id="UP000620104"/>
    </source>
</evidence>
<protein>
    <recommendedName>
        <fullName evidence="2">Zn(2)-C6 fungal-type domain-containing protein</fullName>
    </recommendedName>
</protein>
<dbReference type="EMBL" id="BLZA01000043">
    <property type="protein sequence ID" value="GHJ89424.1"/>
    <property type="molecule type" value="Genomic_DNA"/>
</dbReference>
<evidence type="ECO:0000313" key="3">
    <source>
        <dbReference type="EMBL" id="GHJ89424.1"/>
    </source>
</evidence>
<dbReference type="InterPro" id="IPR001138">
    <property type="entry name" value="Zn2Cys6_DnaBD"/>
</dbReference>
<dbReference type="AlphaFoldDB" id="A0A8H3YH34"/>
<comment type="caution">
    <text evidence="3">The sequence shown here is derived from an EMBL/GenBank/DDBJ whole genome shotgun (WGS) entry which is preliminary data.</text>
</comment>
<dbReference type="PROSITE" id="PS50048">
    <property type="entry name" value="ZN2_CY6_FUNGAL_2"/>
    <property type="match status" value="1"/>
</dbReference>
<feature type="compositionally biased region" description="Low complexity" evidence="1">
    <location>
        <begin position="107"/>
        <end position="122"/>
    </location>
</feature>
<feature type="region of interest" description="Disordered" evidence="1">
    <location>
        <begin position="101"/>
        <end position="135"/>
    </location>
</feature>
<dbReference type="GO" id="GO:0008270">
    <property type="term" value="F:zinc ion binding"/>
    <property type="evidence" value="ECO:0007669"/>
    <property type="project" value="InterPro"/>
</dbReference>
<accession>A0A8H3YH34</accession>
<dbReference type="GO" id="GO:0000981">
    <property type="term" value="F:DNA-binding transcription factor activity, RNA polymerase II-specific"/>
    <property type="evidence" value="ECO:0007669"/>
    <property type="project" value="InterPro"/>
</dbReference>
<organism evidence="3 4">
    <name type="scientific">Naganishia liquefaciens</name>
    <dbReference type="NCBI Taxonomy" id="104408"/>
    <lineage>
        <taxon>Eukaryota</taxon>
        <taxon>Fungi</taxon>
        <taxon>Dikarya</taxon>
        <taxon>Basidiomycota</taxon>
        <taxon>Agaricomycotina</taxon>
        <taxon>Tremellomycetes</taxon>
        <taxon>Filobasidiales</taxon>
        <taxon>Filobasidiaceae</taxon>
        <taxon>Naganishia</taxon>
    </lineage>
</organism>
<feature type="region of interest" description="Disordered" evidence="1">
    <location>
        <begin position="33"/>
        <end position="54"/>
    </location>
</feature>
<name>A0A8H3YH34_9TREE</name>
<sequence>MTYSSVPYTKPLANDDNSSLSRSVLTLPTATESFTGLSRHADAQRSQSSQSLEYERARIQGAQQMFTPHYNFGPAGSELFQNSPSSDVRLPGIDVLLASIGIHGPNRPDSQSSRKSSRSVNTRRSDQDAHAVPLNESKSFFEPAFETYSSRWGFNSKQVEQSSRPATTPSIQIFPRAGLPPPSEGCGTIAPASSSPKLMVQKATNPSLWARFRVHNKKESWLPEHLHFRCSRCRDAQSRCDKIEVREGDDPWIASCEQCKSLGKALECGGPCEPSYEQKGKRRDVHRRHLRKKLELSRERTTAYISEQYPAAGM</sequence>
<feature type="region of interest" description="Disordered" evidence="1">
    <location>
        <begin position="1"/>
        <end position="20"/>
    </location>
</feature>
<proteinExistence type="predicted"/>
<dbReference type="Proteomes" id="UP000620104">
    <property type="component" value="Unassembled WGS sequence"/>
</dbReference>
<keyword evidence="4" id="KW-1185">Reference proteome</keyword>
<evidence type="ECO:0000256" key="1">
    <source>
        <dbReference type="SAM" id="MobiDB-lite"/>
    </source>
</evidence>
<reference evidence="3" key="1">
    <citation type="submission" date="2020-07" db="EMBL/GenBank/DDBJ databases">
        <title>Draft Genome Sequence of a Deep-Sea Yeast, Naganishia (Cryptococcus) liquefaciens strain N6.</title>
        <authorList>
            <person name="Han Y.W."/>
            <person name="Kajitani R."/>
            <person name="Morimoto H."/>
            <person name="Parhat M."/>
            <person name="Tsubouchi H."/>
            <person name="Bakenova O."/>
            <person name="Ogata M."/>
            <person name="Argunhan B."/>
            <person name="Aoki R."/>
            <person name="Kajiwara S."/>
            <person name="Itoh T."/>
            <person name="Iwasaki H."/>
        </authorList>
    </citation>
    <scope>NUCLEOTIDE SEQUENCE</scope>
    <source>
        <strain evidence="3">N6</strain>
    </source>
</reference>